<keyword evidence="1" id="KW-0472">Membrane</keyword>
<dbReference type="AlphaFoldDB" id="Q69RN6"/>
<sequence length="137" mass="15039">MAICHWFKFAHSCHYCVDCVLTVNSKYTGESQGQIEVHCVVKYGYMDTWVTPPGVGRIWAMLVRSTTAEITVPLCPSLLTLVPLVLGLLLSFGPLIPDFLLGRCLSLGAQPGMHLYEAHPYSPALSIPHGQVQKSIV</sequence>
<keyword evidence="1" id="KW-0812">Transmembrane</keyword>
<accession>Q69RN6</accession>
<protein>
    <submittedName>
        <fullName evidence="2">Uncharacterized protein</fullName>
    </submittedName>
</protein>
<reference evidence="3" key="1">
    <citation type="journal article" date="2005" name="Nature">
        <title>The map-based sequence of the rice genome.</title>
        <authorList>
            <consortium name="International rice genome sequencing project (IRGSP)"/>
            <person name="Matsumoto T."/>
            <person name="Wu J."/>
            <person name="Kanamori H."/>
            <person name="Katayose Y."/>
            <person name="Fujisawa M."/>
            <person name="Namiki N."/>
            <person name="Mizuno H."/>
            <person name="Yamamoto K."/>
            <person name="Antonio B.A."/>
            <person name="Baba T."/>
            <person name="Sakata K."/>
            <person name="Nagamura Y."/>
            <person name="Aoki H."/>
            <person name="Arikawa K."/>
            <person name="Arita K."/>
            <person name="Bito T."/>
            <person name="Chiden Y."/>
            <person name="Fujitsuka N."/>
            <person name="Fukunaka R."/>
            <person name="Hamada M."/>
            <person name="Harada C."/>
            <person name="Hayashi A."/>
            <person name="Hijishita S."/>
            <person name="Honda M."/>
            <person name="Hosokawa S."/>
            <person name="Ichikawa Y."/>
            <person name="Idonuma A."/>
            <person name="Iijima M."/>
            <person name="Ikeda M."/>
            <person name="Ikeno M."/>
            <person name="Ito K."/>
            <person name="Ito S."/>
            <person name="Ito T."/>
            <person name="Ito Y."/>
            <person name="Ito Y."/>
            <person name="Iwabuchi A."/>
            <person name="Kamiya K."/>
            <person name="Karasawa W."/>
            <person name="Kurita K."/>
            <person name="Katagiri S."/>
            <person name="Kikuta A."/>
            <person name="Kobayashi H."/>
            <person name="Kobayashi N."/>
            <person name="Machita K."/>
            <person name="Maehara T."/>
            <person name="Masukawa M."/>
            <person name="Mizubayashi T."/>
            <person name="Mukai Y."/>
            <person name="Nagasaki H."/>
            <person name="Nagata Y."/>
            <person name="Naito S."/>
            <person name="Nakashima M."/>
            <person name="Nakama Y."/>
            <person name="Nakamichi Y."/>
            <person name="Nakamura M."/>
            <person name="Meguro A."/>
            <person name="Negishi M."/>
            <person name="Ohta I."/>
            <person name="Ohta T."/>
            <person name="Okamoto M."/>
            <person name="Ono N."/>
            <person name="Saji S."/>
            <person name="Sakaguchi M."/>
            <person name="Sakai K."/>
            <person name="Shibata M."/>
            <person name="Shimokawa T."/>
            <person name="Song J."/>
            <person name="Takazaki Y."/>
            <person name="Terasawa K."/>
            <person name="Tsugane M."/>
            <person name="Tsuji K."/>
            <person name="Ueda S."/>
            <person name="Waki K."/>
            <person name="Yamagata H."/>
            <person name="Yamamoto M."/>
            <person name="Yamamoto S."/>
            <person name="Yamane H."/>
            <person name="Yoshiki S."/>
            <person name="Yoshihara R."/>
            <person name="Yukawa K."/>
            <person name="Zhong H."/>
            <person name="Yano M."/>
            <person name="Yuan Q."/>
            <person name="Ouyang S."/>
            <person name="Liu J."/>
            <person name="Jones K.M."/>
            <person name="Gansberger K."/>
            <person name="Moffat K."/>
            <person name="Hill J."/>
            <person name="Bera J."/>
            <person name="Fadrosh D."/>
            <person name="Jin S."/>
            <person name="Johri S."/>
            <person name="Kim M."/>
            <person name="Overton L."/>
            <person name="Reardon M."/>
            <person name="Tsitrin T."/>
            <person name="Vuong H."/>
            <person name="Weaver B."/>
            <person name="Ciecko A."/>
            <person name="Tallon L."/>
            <person name="Jackson J."/>
            <person name="Pai G."/>
            <person name="Aken S.V."/>
            <person name="Utterback T."/>
            <person name="Reidmuller S."/>
            <person name="Feldblyum T."/>
            <person name="Hsiao J."/>
            <person name="Zismann V."/>
            <person name="Iobst S."/>
            <person name="de Vazeille A.R."/>
            <person name="Buell C.R."/>
            <person name="Ying K."/>
            <person name="Li Y."/>
            <person name="Lu T."/>
            <person name="Huang Y."/>
            <person name="Zhao Q."/>
            <person name="Feng Q."/>
            <person name="Zhang L."/>
            <person name="Zhu J."/>
            <person name="Weng Q."/>
            <person name="Mu J."/>
            <person name="Lu Y."/>
            <person name="Fan D."/>
            <person name="Liu Y."/>
            <person name="Guan J."/>
            <person name="Zhang Y."/>
            <person name="Yu S."/>
            <person name="Liu X."/>
            <person name="Zhang Y."/>
            <person name="Hong G."/>
            <person name="Han B."/>
            <person name="Choisne N."/>
            <person name="Demange N."/>
            <person name="Orjeda G."/>
            <person name="Samain S."/>
            <person name="Cattolico L."/>
            <person name="Pelletier E."/>
            <person name="Couloux A."/>
            <person name="Segurens B."/>
            <person name="Wincker P."/>
            <person name="D'Hont A."/>
            <person name="Scarpelli C."/>
            <person name="Weissenbach J."/>
            <person name="Salanoubat M."/>
            <person name="Quetier F."/>
            <person name="Yu Y."/>
            <person name="Kim H.R."/>
            <person name="Rambo T."/>
            <person name="Currie J."/>
            <person name="Collura K."/>
            <person name="Luo M."/>
            <person name="Yang T."/>
            <person name="Ammiraju J.S.S."/>
            <person name="Engler F."/>
            <person name="Soderlund C."/>
            <person name="Wing R.A."/>
            <person name="Palmer L.E."/>
            <person name="de la Bastide M."/>
            <person name="Spiegel L."/>
            <person name="Nascimento L."/>
            <person name="Zutavern T."/>
            <person name="O'Shaughnessy A."/>
            <person name="Dike S."/>
            <person name="Dedhia N."/>
            <person name="Preston R."/>
            <person name="Balija V."/>
            <person name="McCombie W.R."/>
            <person name="Chow T."/>
            <person name="Chen H."/>
            <person name="Chung M."/>
            <person name="Chen C."/>
            <person name="Shaw J."/>
            <person name="Wu H."/>
            <person name="Hsiao K."/>
            <person name="Chao Y."/>
            <person name="Chu M."/>
            <person name="Cheng C."/>
            <person name="Hour A."/>
            <person name="Lee P."/>
            <person name="Lin S."/>
            <person name="Lin Y."/>
            <person name="Liou J."/>
            <person name="Liu S."/>
            <person name="Hsing Y."/>
            <person name="Raghuvanshi S."/>
            <person name="Mohanty A."/>
            <person name="Bharti A.K."/>
            <person name="Gaur A."/>
            <person name="Gupta V."/>
            <person name="Kumar D."/>
            <person name="Ravi V."/>
            <person name="Vij S."/>
            <person name="Kapur A."/>
            <person name="Khurana P."/>
            <person name="Khurana P."/>
            <person name="Khurana J.P."/>
            <person name="Tyagi A.K."/>
            <person name="Gaikwad K."/>
            <person name="Singh A."/>
            <person name="Dalal V."/>
            <person name="Srivastava S."/>
            <person name="Dixit A."/>
            <person name="Pal A.K."/>
            <person name="Ghazi I.A."/>
            <person name="Yadav M."/>
            <person name="Pandit A."/>
            <person name="Bhargava A."/>
            <person name="Sureshbabu K."/>
            <person name="Batra K."/>
            <person name="Sharma T.R."/>
            <person name="Mohapatra T."/>
            <person name="Singh N.K."/>
            <person name="Messing J."/>
            <person name="Nelson A.B."/>
            <person name="Fuks G."/>
            <person name="Kavchok S."/>
            <person name="Keizer G."/>
            <person name="Linton E."/>
            <person name="Llaca V."/>
            <person name="Song R."/>
            <person name="Tanyolac B."/>
            <person name="Young S."/>
            <person name="Ho-Il K."/>
            <person name="Hahn J.H."/>
            <person name="Sangsakoo G."/>
            <person name="Vanavichit A."/>
            <person name="de Mattos Luiz.A.T."/>
            <person name="Zimmer P.D."/>
            <person name="Malone G."/>
            <person name="Dellagostin O."/>
            <person name="de Oliveira A.C."/>
            <person name="Bevan M."/>
            <person name="Bancroft I."/>
            <person name="Minx P."/>
            <person name="Cordum H."/>
            <person name="Wilson R."/>
            <person name="Cheng Z."/>
            <person name="Jin W."/>
            <person name="Jiang J."/>
            <person name="Leong S.A."/>
            <person name="Iwama H."/>
            <person name="Gojobori T."/>
            <person name="Itoh T."/>
            <person name="Niimura Y."/>
            <person name="Fujii Y."/>
            <person name="Habara T."/>
            <person name="Sakai H."/>
            <person name="Sato Y."/>
            <person name="Wilson G."/>
            <person name="Kumar K."/>
            <person name="McCouch S."/>
            <person name="Juretic N."/>
            <person name="Hoen D."/>
            <person name="Wright S."/>
            <person name="Bruskiewich R."/>
            <person name="Bureau T."/>
            <person name="Miyao A."/>
            <person name="Hirochika H."/>
            <person name="Nishikawa T."/>
            <person name="Kadowaki K."/>
            <person name="Sugiura M."/>
            <person name="Burr B."/>
            <person name="Sasaki T."/>
        </authorList>
    </citation>
    <scope>NUCLEOTIDE SEQUENCE [LARGE SCALE GENOMIC DNA]</scope>
    <source>
        <strain evidence="3">cv. Nipponbare</strain>
    </source>
</reference>
<dbReference type="Proteomes" id="UP000000763">
    <property type="component" value="Chromosome 7"/>
</dbReference>
<reference evidence="3" key="2">
    <citation type="journal article" date="2008" name="Nucleic Acids Res.">
        <title>The rice annotation project database (RAP-DB): 2008 update.</title>
        <authorList>
            <consortium name="The rice annotation project (RAP)"/>
        </authorList>
    </citation>
    <scope>GENOME REANNOTATION</scope>
    <source>
        <strain evidence="3">cv. Nipponbare</strain>
    </source>
</reference>
<dbReference type="EMBL" id="AP005177">
    <property type="protein sequence ID" value="BAD31052.1"/>
    <property type="molecule type" value="Genomic_DNA"/>
</dbReference>
<keyword evidence="1" id="KW-1133">Transmembrane helix</keyword>
<gene>
    <name evidence="2" type="primary">OSJNBb0055I24.120</name>
</gene>
<evidence type="ECO:0000313" key="2">
    <source>
        <dbReference type="EMBL" id="BAD31052.1"/>
    </source>
</evidence>
<name>Q69RN6_ORYSJ</name>
<proteinExistence type="predicted"/>
<feature type="transmembrane region" description="Helical" evidence="1">
    <location>
        <begin position="70"/>
        <end position="93"/>
    </location>
</feature>
<evidence type="ECO:0000313" key="3">
    <source>
        <dbReference type="Proteomes" id="UP000000763"/>
    </source>
</evidence>
<evidence type="ECO:0000256" key="1">
    <source>
        <dbReference type="SAM" id="Phobius"/>
    </source>
</evidence>
<organism evidence="2 3">
    <name type="scientific">Oryza sativa subsp. japonica</name>
    <name type="common">Rice</name>
    <dbReference type="NCBI Taxonomy" id="39947"/>
    <lineage>
        <taxon>Eukaryota</taxon>
        <taxon>Viridiplantae</taxon>
        <taxon>Streptophyta</taxon>
        <taxon>Embryophyta</taxon>
        <taxon>Tracheophyta</taxon>
        <taxon>Spermatophyta</taxon>
        <taxon>Magnoliopsida</taxon>
        <taxon>Liliopsida</taxon>
        <taxon>Poales</taxon>
        <taxon>Poaceae</taxon>
        <taxon>BOP clade</taxon>
        <taxon>Oryzoideae</taxon>
        <taxon>Oryzeae</taxon>
        <taxon>Oryzinae</taxon>
        <taxon>Oryza</taxon>
        <taxon>Oryza sativa</taxon>
    </lineage>
</organism>